<sequence>MNVSKFLNILKHPEEGLSAETTKELGELLKEYPYFQAARALRLKGLKHQGSYKYNSELKRTAAYTTDREVLFKFITSESFNKKTETPAPVTATPPEAEQISSELTTPDFEVDQSAKIEVNHEVVEIEDTAEEQLSIGKPLEFDLSEKHSFLEWLQLTTERKTEDDRPEPSETKKKKFDLLDKFIQSNPKIVPTKNDNGKELEVNIKESLKLDKEEVMTETLARVYLEQKKYKKAIKAYEILRLKNPEKSSFFADQIKAVKKLQKAKD</sequence>
<evidence type="ECO:0000313" key="1">
    <source>
        <dbReference type="EMBL" id="NKI31713.1"/>
    </source>
</evidence>
<dbReference type="Proteomes" id="UP000718451">
    <property type="component" value="Unassembled WGS sequence"/>
</dbReference>
<comment type="caution">
    <text evidence="1">The sequence shown here is derived from an EMBL/GenBank/DDBJ whole genome shotgun (WGS) entry which is preliminary data.</text>
</comment>
<evidence type="ECO:0008006" key="3">
    <source>
        <dbReference type="Google" id="ProtNLM"/>
    </source>
</evidence>
<reference evidence="1 2" key="1">
    <citation type="submission" date="2020-04" db="EMBL/GenBank/DDBJ databases">
        <authorList>
            <person name="Yoon J."/>
        </authorList>
    </citation>
    <scope>NUCLEOTIDE SEQUENCE [LARGE SCALE GENOMIC DNA]</scope>
    <source>
        <strain evidence="1 2">DJ-13</strain>
    </source>
</reference>
<name>A0ABX1GPW0_9FLAO</name>
<proteinExistence type="predicted"/>
<dbReference type="EMBL" id="JAAWWL010000001">
    <property type="protein sequence ID" value="NKI31713.1"/>
    <property type="molecule type" value="Genomic_DNA"/>
</dbReference>
<protein>
    <recommendedName>
        <fullName evidence="3">Tetratricopeptide repeat protein</fullName>
    </recommendedName>
</protein>
<organism evidence="1 2">
    <name type="scientific">Croceivirga thetidis</name>
    <dbReference type="NCBI Taxonomy" id="2721623"/>
    <lineage>
        <taxon>Bacteria</taxon>
        <taxon>Pseudomonadati</taxon>
        <taxon>Bacteroidota</taxon>
        <taxon>Flavobacteriia</taxon>
        <taxon>Flavobacteriales</taxon>
        <taxon>Flavobacteriaceae</taxon>
        <taxon>Croceivirga</taxon>
    </lineage>
</organism>
<keyword evidence="2" id="KW-1185">Reference proteome</keyword>
<dbReference type="RefSeq" id="WP_168551867.1">
    <property type="nucleotide sequence ID" value="NZ_JAAWWL010000001.1"/>
</dbReference>
<evidence type="ECO:0000313" key="2">
    <source>
        <dbReference type="Proteomes" id="UP000718451"/>
    </source>
</evidence>
<accession>A0ABX1GPW0</accession>
<gene>
    <name evidence="1" type="ORF">HCU67_07120</name>
</gene>